<protein>
    <recommendedName>
        <fullName evidence="3">Ig-like domain-containing protein</fullName>
    </recommendedName>
</protein>
<dbReference type="RefSeq" id="WP_345274202.1">
    <property type="nucleotide sequence ID" value="NZ_BAABJH010000005.1"/>
</dbReference>
<keyword evidence="1 2" id="KW-0732">Signal</keyword>
<dbReference type="PROSITE" id="PS50835">
    <property type="entry name" value="IG_LIKE"/>
    <property type="match status" value="1"/>
</dbReference>
<dbReference type="SUPFAM" id="SSF52058">
    <property type="entry name" value="L domain-like"/>
    <property type="match status" value="1"/>
</dbReference>
<accession>A0ABP9F8P1</accession>
<evidence type="ECO:0000256" key="2">
    <source>
        <dbReference type="SAM" id="SignalP"/>
    </source>
</evidence>
<dbReference type="InterPro" id="IPR015943">
    <property type="entry name" value="WD40/YVTN_repeat-like_dom_sf"/>
</dbReference>
<dbReference type="InterPro" id="IPR013783">
    <property type="entry name" value="Ig-like_fold"/>
</dbReference>
<name>A0ABP9F8P1_9FLAO</name>
<dbReference type="Gene3D" id="3.80.10.10">
    <property type="entry name" value="Ribonuclease Inhibitor"/>
    <property type="match status" value="1"/>
</dbReference>
<dbReference type="SUPFAM" id="SSF48726">
    <property type="entry name" value="Immunoglobulin"/>
    <property type="match status" value="1"/>
</dbReference>
<proteinExistence type="predicted"/>
<dbReference type="InterPro" id="IPR026444">
    <property type="entry name" value="Secre_tail"/>
</dbReference>
<reference evidence="5" key="1">
    <citation type="journal article" date="2019" name="Int. J. Syst. Evol. Microbiol.">
        <title>The Global Catalogue of Microorganisms (GCM) 10K type strain sequencing project: providing services to taxonomists for standard genome sequencing and annotation.</title>
        <authorList>
            <consortium name="The Broad Institute Genomics Platform"/>
            <consortium name="The Broad Institute Genome Sequencing Center for Infectious Disease"/>
            <person name="Wu L."/>
            <person name="Ma J."/>
        </authorList>
    </citation>
    <scope>NUCLEOTIDE SEQUENCE [LARGE SCALE GENOMIC DNA]</scope>
    <source>
        <strain evidence="5">JCM 18274</strain>
    </source>
</reference>
<feature type="chain" id="PRO_5047241371" description="Ig-like domain-containing protein" evidence="2">
    <location>
        <begin position="18"/>
        <end position="739"/>
    </location>
</feature>
<comment type="caution">
    <text evidence="4">The sequence shown here is derived from an EMBL/GenBank/DDBJ whole genome shotgun (WGS) entry which is preliminary data.</text>
</comment>
<dbReference type="Pfam" id="PF13895">
    <property type="entry name" value="Ig_2"/>
    <property type="match status" value="1"/>
</dbReference>
<gene>
    <name evidence="4" type="ORF">GCM10023311_21980</name>
</gene>
<dbReference type="SMART" id="SM00409">
    <property type="entry name" value="IG"/>
    <property type="match status" value="1"/>
</dbReference>
<evidence type="ECO:0000259" key="3">
    <source>
        <dbReference type="PROSITE" id="PS50835"/>
    </source>
</evidence>
<dbReference type="InterPro" id="IPR052595">
    <property type="entry name" value="LRRC69/RLP"/>
</dbReference>
<dbReference type="NCBIfam" id="TIGR04183">
    <property type="entry name" value="Por_Secre_tail"/>
    <property type="match status" value="1"/>
</dbReference>
<dbReference type="EMBL" id="BAABJH010000005">
    <property type="protein sequence ID" value="GAA4896838.1"/>
    <property type="molecule type" value="Genomic_DNA"/>
</dbReference>
<keyword evidence="5" id="KW-1185">Reference proteome</keyword>
<dbReference type="Pfam" id="PF18962">
    <property type="entry name" value="Por_Secre_tail"/>
    <property type="match status" value="1"/>
</dbReference>
<dbReference type="SUPFAM" id="SSF50939">
    <property type="entry name" value="Sialidases"/>
    <property type="match status" value="1"/>
</dbReference>
<dbReference type="InterPro" id="IPR036278">
    <property type="entry name" value="Sialidase_sf"/>
</dbReference>
<sequence>MKQLLLLFLLSVNLIYSQNWTTSSTSQLSLLNNVSVVNDDIIWIMDQTTSNGFSISTDGGVTWTKKSFPALFADNNFSTGVLSAVDENTAYIIVSYSDNSSLNGLYKTTDSGNNWIRESLIFNGGSSFPNQVHFWDANHGFAMGDGLELYVYLDGFWYDQSSTLSSVGTWSLNSSFYLRIIGSSAYFITGAGTIIKTPDMGISWSEITTPFNSQANLSFAFKNDSNGILVYNDNSTSNIIYSTSNGGQTWNFIGSDIANLYNTIYFLPSLNKYVSTSTNSNGTLGLSYSSNNGLTWTADTQLSNEFIGEIESSSDGKIFTGGWPNVYYQIPDPSTHPDYNALIAVYNALDGPNWIQPWDITKPIYSWDNSFSLGFDEVTDRVTTLSLNFRDLKGEIPSEIGSLKELEILELLNNDISGEVPSEIWTLTKLKNIFLGGQSSKQLKLSGGVPSDISNLQDLEWLNLTGIPLNQPLQQEIFNLPNLVRLRIAECGLTGTIPKELAGISDVLAGGNEFEGAIPQEFLDAAGNFRLNIVNNYFNFANLEPLVQANNYQNLNYSPQRTKDVEQNIESAPGLDITLNIDDTSLNKTTSAKGDGDVYQWYKDNVAISGAESISYTVTNAQESDSGIYYCIITNPLLPDLIIQSANITIVIDATLSIEEPISKSILIFPNPTKNILNIKLNTSNKAIANLYDMSGRLVLKQKLQTEQSVIDIKDLNAGIYVLKIEAKNKVATKRIIKQ</sequence>
<evidence type="ECO:0000313" key="5">
    <source>
        <dbReference type="Proteomes" id="UP001500433"/>
    </source>
</evidence>
<feature type="domain" description="Ig-like" evidence="3">
    <location>
        <begin position="559"/>
        <end position="649"/>
    </location>
</feature>
<dbReference type="Gene3D" id="2.130.10.10">
    <property type="entry name" value="YVTN repeat-like/Quinoprotein amine dehydrogenase"/>
    <property type="match status" value="2"/>
</dbReference>
<dbReference type="PANTHER" id="PTHR48057">
    <property type="entry name" value="LEUCINE-RICH REPEAT SERINE/THREONINE-PROTEIN KINASE 1"/>
    <property type="match status" value="1"/>
</dbReference>
<dbReference type="CDD" id="cd15482">
    <property type="entry name" value="Sialidase_non-viral"/>
    <property type="match status" value="1"/>
</dbReference>
<evidence type="ECO:0000313" key="4">
    <source>
        <dbReference type="EMBL" id="GAA4896838.1"/>
    </source>
</evidence>
<dbReference type="InterPro" id="IPR007110">
    <property type="entry name" value="Ig-like_dom"/>
</dbReference>
<dbReference type="InterPro" id="IPR036179">
    <property type="entry name" value="Ig-like_dom_sf"/>
</dbReference>
<dbReference type="Proteomes" id="UP001500433">
    <property type="component" value="Unassembled WGS sequence"/>
</dbReference>
<organism evidence="4 5">
    <name type="scientific">Flaviramulus aquimarinus</name>
    <dbReference type="NCBI Taxonomy" id="1170456"/>
    <lineage>
        <taxon>Bacteria</taxon>
        <taxon>Pseudomonadati</taxon>
        <taxon>Bacteroidota</taxon>
        <taxon>Flavobacteriia</taxon>
        <taxon>Flavobacteriales</taxon>
        <taxon>Flavobacteriaceae</taxon>
        <taxon>Flaviramulus</taxon>
    </lineage>
</organism>
<dbReference type="InterPro" id="IPR032675">
    <property type="entry name" value="LRR_dom_sf"/>
</dbReference>
<dbReference type="CDD" id="cd00096">
    <property type="entry name" value="Ig"/>
    <property type="match status" value="1"/>
</dbReference>
<dbReference type="PANTHER" id="PTHR48057:SF7">
    <property type="entry name" value="LEUCINE-RICH REPEAT SERINE_THREONINE-PROTEIN KINASE 1"/>
    <property type="match status" value="1"/>
</dbReference>
<evidence type="ECO:0000256" key="1">
    <source>
        <dbReference type="ARBA" id="ARBA00022729"/>
    </source>
</evidence>
<dbReference type="SUPFAM" id="SSF110296">
    <property type="entry name" value="Oligoxyloglucan reducing end-specific cellobiohydrolase"/>
    <property type="match status" value="1"/>
</dbReference>
<feature type="signal peptide" evidence="2">
    <location>
        <begin position="1"/>
        <end position="17"/>
    </location>
</feature>
<dbReference type="Gene3D" id="2.60.40.10">
    <property type="entry name" value="Immunoglobulins"/>
    <property type="match status" value="1"/>
</dbReference>
<dbReference type="InterPro" id="IPR003599">
    <property type="entry name" value="Ig_sub"/>
</dbReference>